<dbReference type="EMBL" id="HE573027">
    <property type="protein sequence ID" value="CCC53953.1"/>
    <property type="molecule type" value="Genomic_DNA"/>
</dbReference>
<organism evidence="2">
    <name type="scientific">Trypanosoma vivax (strain Y486)</name>
    <dbReference type="NCBI Taxonomy" id="1055687"/>
    <lineage>
        <taxon>Eukaryota</taxon>
        <taxon>Discoba</taxon>
        <taxon>Euglenozoa</taxon>
        <taxon>Kinetoplastea</taxon>
        <taxon>Metakinetoplastina</taxon>
        <taxon>Trypanosomatida</taxon>
        <taxon>Trypanosomatidae</taxon>
        <taxon>Trypanosoma</taxon>
        <taxon>Duttonella</taxon>
    </lineage>
</organism>
<name>G0U8M6_TRYVY</name>
<gene>
    <name evidence="2" type="ORF">TVY486_1114370</name>
</gene>
<evidence type="ECO:0000256" key="1">
    <source>
        <dbReference type="SAM" id="MobiDB-lite"/>
    </source>
</evidence>
<dbReference type="AlphaFoldDB" id="G0U8M6"/>
<sequence>ARYPSPLGRTHEMRTQASPQYGGNKLSAKDMLLSHHHLPYESRMHVDEGQFILSLYKAVLNKMEMGGLRGVSCNKYTARGGGSSTRVLSAFLTRLYAAASVEKGDGLMGPRQIMPYYNQFAQWGNARVRYFDSIIDLDKGALEEMRTQRRVDEMLLLVFNDWDEDADAFVEVFQQLATSLRPYAEVGKAEYPKKLLSAIKNENEPDTLRVVTTRPNAFDVLSQTETTPVMGTGRNSLNHLFLWPSDIKSASPVQVVAAIRKADFGSDDFFGENTYKMTLQSPGVFFCTRGMDHVQPYNGPPSTEGLYNFVLRHTISHLQLTSGGELLSVIEQYDQLVLIVCKKAEYEERRRSSPLRDVLFRNEELRFRLRAVLPTFFVQMEQMDEAGKSLLRDLKVEQTDELRPESLRFLSEDKGMKLGHDFIEKLRLLPLSSSVCLMVLGRSIPREKEVSNSALSKFSAYALLFPAPSAKTDLVLWGRTFGARLVDMVKDIAYDQPFLRPVDGQTIQEVYERHFNMVYATLHARLRQRQKTTDATVVEEVDYKKLKQNIDGRFLVLVVLSSLSNGKVDQCEEAAAHAMRNTERGGRIMIASLSPKHAEALLEELRFTIWRHYKSTPANNCEVYILNGEGDVRAADITPAEFRVQSFGLKDLFERFMAQSKPDADACMRAAIPPRPDALRSALRKLEKGMNAAGSSDDASAFRSELAIGDTVVARSSLWVPPGEIAPLVVFEQGSDDKKCSSSEGTGAAIVLIHDSSCAATTNSLKAVQLLEECRQNGNFPKSVEFFEYDISDHYTASAFDDKLLHALSGYVNPAVRLSLYKRIKPFLQDAPLLHPPHIFALNSTHMLSTLHLLTYYAIEAGNDVKTGPQNGLIHFLTRLARFVEGSADITGAASCAQQTVEQDQKSRAQFRRISSR</sequence>
<evidence type="ECO:0000313" key="2">
    <source>
        <dbReference type="EMBL" id="CCC53953.1"/>
    </source>
</evidence>
<accession>G0U8M6</accession>
<dbReference type="VEuPathDB" id="TriTrypDB:TvY486_1114370"/>
<feature type="region of interest" description="Disordered" evidence="1">
    <location>
        <begin position="1"/>
        <end position="21"/>
    </location>
</feature>
<protein>
    <submittedName>
        <fullName evidence="2">Uncharacterized protein</fullName>
    </submittedName>
</protein>
<proteinExistence type="predicted"/>
<reference evidence="2" key="1">
    <citation type="journal article" date="2012" name="Proc. Natl. Acad. Sci. U.S.A.">
        <title>Antigenic diversity is generated by distinct evolutionary mechanisms in African trypanosome species.</title>
        <authorList>
            <person name="Jackson A.P."/>
            <person name="Berry A."/>
            <person name="Aslett M."/>
            <person name="Allison H.C."/>
            <person name="Burton P."/>
            <person name="Vavrova-Anderson J."/>
            <person name="Brown R."/>
            <person name="Browne H."/>
            <person name="Corton N."/>
            <person name="Hauser H."/>
            <person name="Gamble J."/>
            <person name="Gilderthorp R."/>
            <person name="Marcello L."/>
            <person name="McQuillan J."/>
            <person name="Otto T.D."/>
            <person name="Quail M.A."/>
            <person name="Sanders M.J."/>
            <person name="van Tonder A."/>
            <person name="Ginger M.L."/>
            <person name="Field M.C."/>
            <person name="Barry J.D."/>
            <person name="Hertz-Fowler C."/>
            <person name="Berriman M."/>
        </authorList>
    </citation>
    <scope>NUCLEOTIDE SEQUENCE</scope>
    <source>
        <strain evidence="2">Y486</strain>
    </source>
</reference>
<feature type="non-terminal residue" evidence="2">
    <location>
        <position position="1"/>
    </location>
</feature>